<evidence type="ECO:0000256" key="1">
    <source>
        <dbReference type="ARBA" id="ARBA00023125"/>
    </source>
</evidence>
<gene>
    <name evidence="3" type="ORF">SAMN04489742_1160</name>
</gene>
<evidence type="ECO:0000313" key="3">
    <source>
        <dbReference type="EMBL" id="SDQ44989.1"/>
    </source>
</evidence>
<dbReference type="EMBL" id="FNKH01000002">
    <property type="protein sequence ID" value="SDQ44989.1"/>
    <property type="molecule type" value="Genomic_DNA"/>
</dbReference>
<dbReference type="SUPFAM" id="SSF46955">
    <property type="entry name" value="Putative DNA-binding domain"/>
    <property type="match status" value="1"/>
</dbReference>
<dbReference type="PANTHER" id="PTHR30204:SF58">
    <property type="entry name" value="HTH-TYPE TRANSCRIPTIONAL REGULATOR YFMP"/>
    <property type="match status" value="1"/>
</dbReference>
<dbReference type="SMART" id="SM00422">
    <property type="entry name" value="HTH_MERR"/>
    <property type="match status" value="1"/>
</dbReference>
<reference evidence="3 4" key="1">
    <citation type="submission" date="2016-10" db="EMBL/GenBank/DDBJ databases">
        <authorList>
            <person name="de Groot N.N."/>
        </authorList>
    </citation>
    <scope>NUCLEOTIDE SEQUENCE [LARGE SCALE GENOMIC DNA]</scope>
    <source>
        <strain evidence="3 4">DSM 20117</strain>
    </source>
</reference>
<dbReference type="InterPro" id="IPR047057">
    <property type="entry name" value="MerR_fam"/>
</dbReference>
<dbReference type="InterPro" id="IPR000551">
    <property type="entry name" value="MerR-type_HTH_dom"/>
</dbReference>
<sequence>MSADTDIMTLRYNILQEVRRKKLSKDDERRLRAEQGVYGISVAADLVGVGQQTLRLYERKGLVEPERTEGGTRRYSENDVERMRRIGELVDDGLNLAGVDKVLRLEEINAALQRELDVAKERDRGQKRPANQR</sequence>
<dbReference type="PANTHER" id="PTHR30204">
    <property type="entry name" value="REDOX-CYCLING DRUG-SENSING TRANSCRIPTIONAL ACTIVATOR SOXR"/>
    <property type="match status" value="1"/>
</dbReference>
<dbReference type="PROSITE" id="PS50937">
    <property type="entry name" value="HTH_MERR_2"/>
    <property type="match status" value="1"/>
</dbReference>
<dbReference type="GO" id="GO:0003700">
    <property type="term" value="F:DNA-binding transcription factor activity"/>
    <property type="evidence" value="ECO:0007669"/>
    <property type="project" value="InterPro"/>
</dbReference>
<protein>
    <submittedName>
        <fullName evidence="3">MerR HTH family regulatory protein</fullName>
    </submittedName>
</protein>
<organism evidence="3 4">
    <name type="scientific">Crystallibacter crystallopoietes</name>
    <dbReference type="NCBI Taxonomy" id="37928"/>
    <lineage>
        <taxon>Bacteria</taxon>
        <taxon>Bacillati</taxon>
        <taxon>Actinomycetota</taxon>
        <taxon>Actinomycetes</taxon>
        <taxon>Micrococcales</taxon>
        <taxon>Micrococcaceae</taxon>
        <taxon>Crystallibacter</taxon>
    </lineage>
</organism>
<dbReference type="Pfam" id="PF13411">
    <property type="entry name" value="MerR_1"/>
    <property type="match status" value="1"/>
</dbReference>
<accession>A0A1H1AZ84</accession>
<keyword evidence="4" id="KW-1185">Reference proteome</keyword>
<dbReference type="GO" id="GO:0003677">
    <property type="term" value="F:DNA binding"/>
    <property type="evidence" value="ECO:0007669"/>
    <property type="project" value="UniProtKB-KW"/>
</dbReference>
<evidence type="ECO:0000259" key="2">
    <source>
        <dbReference type="PROSITE" id="PS50937"/>
    </source>
</evidence>
<dbReference type="Proteomes" id="UP000181917">
    <property type="component" value="Unassembled WGS sequence"/>
</dbReference>
<name>A0A1H1AZ84_9MICC</name>
<dbReference type="InterPro" id="IPR009061">
    <property type="entry name" value="DNA-bd_dom_put_sf"/>
</dbReference>
<keyword evidence="1" id="KW-0238">DNA-binding</keyword>
<evidence type="ECO:0000313" key="4">
    <source>
        <dbReference type="Proteomes" id="UP000181917"/>
    </source>
</evidence>
<dbReference type="Gene3D" id="1.10.1660.10">
    <property type="match status" value="1"/>
</dbReference>
<proteinExistence type="predicted"/>
<feature type="domain" description="HTH merR-type" evidence="2">
    <location>
        <begin position="37"/>
        <end position="105"/>
    </location>
</feature>
<dbReference type="PRINTS" id="PR00040">
    <property type="entry name" value="HTHMERR"/>
</dbReference>
<dbReference type="AlphaFoldDB" id="A0A1H1AZ84"/>
<dbReference type="STRING" id="37928.SAMN04489742_1160"/>